<organism evidence="2 3">
    <name type="scientific">Caenorhabditis bovis</name>
    <dbReference type="NCBI Taxonomy" id="2654633"/>
    <lineage>
        <taxon>Eukaryota</taxon>
        <taxon>Metazoa</taxon>
        <taxon>Ecdysozoa</taxon>
        <taxon>Nematoda</taxon>
        <taxon>Chromadorea</taxon>
        <taxon>Rhabditida</taxon>
        <taxon>Rhabditina</taxon>
        <taxon>Rhabditomorpha</taxon>
        <taxon>Rhabditoidea</taxon>
        <taxon>Rhabditidae</taxon>
        <taxon>Peloderinae</taxon>
        <taxon>Caenorhabditis</taxon>
    </lineage>
</organism>
<accession>A0A8S1EXM9</accession>
<feature type="compositionally biased region" description="Polar residues" evidence="1">
    <location>
        <begin position="43"/>
        <end position="52"/>
    </location>
</feature>
<gene>
    <name evidence="2" type="ORF">CBOVIS_LOCUS7228</name>
</gene>
<evidence type="ECO:0000256" key="1">
    <source>
        <dbReference type="SAM" id="MobiDB-lite"/>
    </source>
</evidence>
<evidence type="ECO:0000313" key="3">
    <source>
        <dbReference type="Proteomes" id="UP000494206"/>
    </source>
</evidence>
<reference evidence="2 3" key="1">
    <citation type="submission" date="2020-04" db="EMBL/GenBank/DDBJ databases">
        <authorList>
            <person name="Laetsch R D."/>
            <person name="Stevens L."/>
            <person name="Kumar S."/>
            <person name="Blaxter L. M."/>
        </authorList>
    </citation>
    <scope>NUCLEOTIDE SEQUENCE [LARGE SCALE GENOMIC DNA]</scope>
</reference>
<protein>
    <submittedName>
        <fullName evidence="2">Uncharacterized protein</fullName>
    </submittedName>
</protein>
<feature type="compositionally biased region" description="Basic and acidic residues" evidence="1">
    <location>
        <begin position="59"/>
        <end position="73"/>
    </location>
</feature>
<name>A0A8S1EXM9_9PELO</name>
<dbReference type="Proteomes" id="UP000494206">
    <property type="component" value="Unassembled WGS sequence"/>
</dbReference>
<evidence type="ECO:0000313" key="2">
    <source>
        <dbReference type="EMBL" id="CAB3404973.1"/>
    </source>
</evidence>
<proteinExistence type="predicted"/>
<feature type="compositionally biased region" description="Basic and acidic residues" evidence="1">
    <location>
        <begin position="10"/>
        <end position="20"/>
    </location>
</feature>
<dbReference type="EMBL" id="CADEPM010000004">
    <property type="protein sequence ID" value="CAB3404973.1"/>
    <property type="molecule type" value="Genomic_DNA"/>
</dbReference>
<dbReference type="AlphaFoldDB" id="A0A8S1EXM9"/>
<feature type="region of interest" description="Disordered" evidence="1">
    <location>
        <begin position="1"/>
        <end position="82"/>
    </location>
</feature>
<keyword evidence="3" id="KW-1185">Reference proteome</keyword>
<sequence length="82" mass="9063">MKKKSILSRSKKDKEKKIEKPLAQPPSKGGSKTFQRKEMKKSVATTTQSIAQVPSLEKLGAKKDDKKPPKMDDGYEDFGPGA</sequence>
<comment type="caution">
    <text evidence="2">The sequence shown here is derived from an EMBL/GenBank/DDBJ whole genome shotgun (WGS) entry which is preliminary data.</text>
</comment>